<name>A0ABW3T094_9CAUL</name>
<dbReference type="SUPFAM" id="SSF53187">
    <property type="entry name" value="Zn-dependent exopeptidases"/>
    <property type="match status" value="1"/>
</dbReference>
<dbReference type="Proteomes" id="UP001597216">
    <property type="component" value="Unassembled WGS sequence"/>
</dbReference>
<organism evidence="1 2">
    <name type="scientific">Phenylobacterium conjunctum</name>
    <dbReference type="NCBI Taxonomy" id="1298959"/>
    <lineage>
        <taxon>Bacteria</taxon>
        <taxon>Pseudomonadati</taxon>
        <taxon>Pseudomonadota</taxon>
        <taxon>Alphaproteobacteria</taxon>
        <taxon>Caulobacterales</taxon>
        <taxon>Caulobacteraceae</taxon>
        <taxon>Phenylobacterium</taxon>
    </lineage>
</organism>
<keyword evidence="2" id="KW-1185">Reference proteome</keyword>
<dbReference type="RefSeq" id="WP_377351993.1">
    <property type="nucleotide sequence ID" value="NZ_JBHTLQ010000001.1"/>
</dbReference>
<reference evidence="2" key="1">
    <citation type="journal article" date="2019" name="Int. J. Syst. Evol. Microbiol.">
        <title>The Global Catalogue of Microorganisms (GCM) 10K type strain sequencing project: providing services to taxonomists for standard genome sequencing and annotation.</title>
        <authorList>
            <consortium name="The Broad Institute Genomics Platform"/>
            <consortium name="The Broad Institute Genome Sequencing Center for Infectious Disease"/>
            <person name="Wu L."/>
            <person name="Ma J."/>
        </authorList>
    </citation>
    <scope>NUCLEOTIDE SEQUENCE [LARGE SCALE GENOMIC DNA]</scope>
    <source>
        <strain evidence="2">CCUG 55074</strain>
    </source>
</reference>
<evidence type="ECO:0000313" key="1">
    <source>
        <dbReference type="EMBL" id="MFD1189065.1"/>
    </source>
</evidence>
<proteinExistence type="predicted"/>
<evidence type="ECO:0000313" key="2">
    <source>
        <dbReference type="Proteomes" id="UP001597216"/>
    </source>
</evidence>
<accession>A0ABW3T094</accession>
<dbReference type="Pfam" id="PF10994">
    <property type="entry name" value="DUF2817"/>
    <property type="match status" value="1"/>
</dbReference>
<dbReference type="EMBL" id="JBHTLQ010000001">
    <property type="protein sequence ID" value="MFD1189065.1"/>
    <property type="molecule type" value="Genomic_DNA"/>
</dbReference>
<protein>
    <submittedName>
        <fullName evidence="1">DUF2817 domain-containing protein</fullName>
    </submittedName>
</protein>
<sequence length="353" mass="38570">MLDLKSMAARHDATRDAFLAAAGEAGFTLAFHPHPQAGPTGGVIGTHVASAGPSDAEELVCITSGLHGIEGYLGSELQTRLLREGVLAPLLQDRRVVLVHAVNPFGFAWHRRVNEDNIDLNRNFIDFEKPLPVNEGYEAFKEILNPKVWNDAHVAELEAAAREAGQRLGPFQLFKAVSGGQYAYPGGMQYGGSGPAWSRRTIERIWAEAMQGRARAVHLDLHTGLGRRGEGLLMTYGAESQSRIQRARRMWGDIALSPPADDPSILSTGTMGPHLEGMFPAAEVLSVTLEFGTLPGEKVSRSMAADNWLHQFGDFASAQGMQIKRDILDAFYVDAPDFREMVWTRTRDVVAAI</sequence>
<dbReference type="CDD" id="cd06233">
    <property type="entry name" value="M14-like"/>
    <property type="match status" value="1"/>
</dbReference>
<gene>
    <name evidence="1" type="ORF">ACFQ27_00610</name>
</gene>
<dbReference type="InterPro" id="IPR021259">
    <property type="entry name" value="DUF2817"/>
</dbReference>
<dbReference type="Gene3D" id="3.40.630.10">
    <property type="entry name" value="Zn peptidases"/>
    <property type="match status" value="1"/>
</dbReference>
<comment type="caution">
    <text evidence="1">The sequence shown here is derived from an EMBL/GenBank/DDBJ whole genome shotgun (WGS) entry which is preliminary data.</text>
</comment>